<dbReference type="AlphaFoldDB" id="A0A975R9V4"/>
<keyword evidence="2" id="KW-1185">Reference proteome</keyword>
<dbReference type="EMBL" id="CP073754">
    <property type="protein sequence ID" value="QWF70581.1"/>
    <property type="molecule type" value="Genomic_DNA"/>
</dbReference>
<dbReference type="Proteomes" id="UP000676649">
    <property type="component" value="Chromosome"/>
</dbReference>
<name>A0A975R9V4_9GAMM</name>
<reference evidence="1" key="1">
    <citation type="submission" date="2021-04" db="EMBL/GenBank/DDBJ databases">
        <title>Draft genome sequence data of methanotrophic Methylovulum sp. strain S1L and Methylomonas sp. strain S2AM isolated from boreal lake water columns.</title>
        <authorList>
            <person name="Rissanen A.J."/>
            <person name="Mangayil R."/>
            <person name="Svenning M.M."/>
            <person name="Khanongnuch R."/>
        </authorList>
    </citation>
    <scope>NUCLEOTIDE SEQUENCE</scope>
    <source>
        <strain evidence="1">S2AM</strain>
    </source>
</reference>
<evidence type="ECO:0000313" key="2">
    <source>
        <dbReference type="Proteomes" id="UP000676649"/>
    </source>
</evidence>
<gene>
    <name evidence="1" type="ORF">KEF85_14820</name>
</gene>
<evidence type="ECO:0000313" key="1">
    <source>
        <dbReference type="EMBL" id="QWF70581.1"/>
    </source>
</evidence>
<organism evidence="1 2">
    <name type="scientific">Methylomonas paludis</name>
    <dbReference type="NCBI Taxonomy" id="1173101"/>
    <lineage>
        <taxon>Bacteria</taxon>
        <taxon>Pseudomonadati</taxon>
        <taxon>Pseudomonadota</taxon>
        <taxon>Gammaproteobacteria</taxon>
        <taxon>Methylococcales</taxon>
        <taxon>Methylococcaceae</taxon>
        <taxon>Methylomonas</taxon>
    </lineage>
</organism>
<accession>A0A975R9V4</accession>
<dbReference type="RefSeq" id="WP_215581900.1">
    <property type="nucleotide sequence ID" value="NZ_CP073754.1"/>
</dbReference>
<proteinExistence type="predicted"/>
<dbReference type="KEGG" id="mpad:KEF85_14820"/>
<protein>
    <submittedName>
        <fullName evidence="1">Uncharacterized protein</fullName>
    </submittedName>
</protein>
<sequence>MQSAFRKKLPPFGRVLTEKLQSDNPPWLVIVCIGRDCWRRARHWQKNPSVWALVMPASESPLGFIWQVAALYILIDWDLGPTHKQIIHLVKVLLVAGAEQVTVRPCWVDTSQPAVEYDASRPAGDRWVQVREQIMIYPGLKQRNGDVSA</sequence>